<dbReference type="AlphaFoldDB" id="A0A0C9TX08"/>
<evidence type="ECO:0000256" key="5">
    <source>
        <dbReference type="ARBA" id="ARBA00022723"/>
    </source>
</evidence>
<sequence length="400" mass="44876">MVHELFERRSSNYSDRTTLPMVVDLMGFGWALTFQGYGEWWRRHRRAMHDKFHPNAVEAYKPIQIKHTRDLLRRLHKAPEYFIKHIRHTNGAIIMEVAYGINIKSENDPYIHTAEKAMNAAGEAAVPGRLLVDMIPWIKYIPEWVPGASFKKQARIWRKYILDITAQPSFTSTHLDRLAATNDAPADAEQVIQNTAAVIYAAGSDTTVKTLTTFVLAMVLFPDVQKKAQEELDAVLGGVRLPEFGDMVALPYTIAAYKEAMRWHALLPMGVAHAATQDVIDGYFIPKGAIVSGNSWLLLQIDPGRFMDPGRRDPGQTGAFGYGRRVCPGRYMAENSLFIAVASILQNFDITPARDSSGKEVMPEYEWTSGFFSAPTDYQCAIKPRSKAAEELTLSIPAEV</sequence>
<gene>
    <name evidence="11" type="ORF">M422DRAFT_38274</name>
</gene>
<dbReference type="GO" id="GO:0016705">
    <property type="term" value="F:oxidoreductase activity, acting on paired donors, with incorporation or reduction of molecular oxygen"/>
    <property type="evidence" value="ECO:0007669"/>
    <property type="project" value="InterPro"/>
</dbReference>
<dbReference type="InterPro" id="IPR017972">
    <property type="entry name" value="Cyt_P450_CS"/>
</dbReference>
<dbReference type="EMBL" id="KN837373">
    <property type="protein sequence ID" value="KIJ26349.1"/>
    <property type="molecule type" value="Genomic_DNA"/>
</dbReference>
<dbReference type="InterPro" id="IPR002401">
    <property type="entry name" value="Cyt_P450_E_grp-I"/>
</dbReference>
<keyword evidence="6 10" id="KW-0560">Oxidoreductase</keyword>
<dbReference type="GO" id="GO:0020037">
    <property type="term" value="F:heme binding"/>
    <property type="evidence" value="ECO:0007669"/>
    <property type="project" value="InterPro"/>
</dbReference>
<protein>
    <recommendedName>
        <fullName evidence="13">Cytochrome P450</fullName>
    </recommendedName>
</protein>
<dbReference type="OrthoDB" id="2789670at2759"/>
<evidence type="ECO:0000256" key="7">
    <source>
        <dbReference type="ARBA" id="ARBA00023004"/>
    </source>
</evidence>
<dbReference type="PRINTS" id="PR00385">
    <property type="entry name" value="P450"/>
</dbReference>
<comment type="pathway">
    <text evidence="2">Secondary metabolite biosynthesis.</text>
</comment>
<keyword evidence="12" id="KW-1185">Reference proteome</keyword>
<keyword evidence="5 9" id="KW-0479">Metal-binding</keyword>
<dbReference type="InterPro" id="IPR036396">
    <property type="entry name" value="Cyt_P450_sf"/>
</dbReference>
<dbReference type="Gene3D" id="1.10.630.10">
    <property type="entry name" value="Cytochrome P450"/>
    <property type="match status" value="1"/>
</dbReference>
<comment type="cofactor">
    <cofactor evidence="1 9">
        <name>heme</name>
        <dbReference type="ChEBI" id="CHEBI:30413"/>
    </cofactor>
</comment>
<dbReference type="GO" id="GO:0005506">
    <property type="term" value="F:iron ion binding"/>
    <property type="evidence" value="ECO:0007669"/>
    <property type="project" value="InterPro"/>
</dbReference>
<evidence type="ECO:0000256" key="9">
    <source>
        <dbReference type="PIRSR" id="PIRSR602401-1"/>
    </source>
</evidence>
<evidence type="ECO:0000256" key="4">
    <source>
        <dbReference type="ARBA" id="ARBA00022617"/>
    </source>
</evidence>
<dbReference type="HOGENOM" id="CLU_001570_2_0_1"/>
<dbReference type="SUPFAM" id="SSF48264">
    <property type="entry name" value="Cytochrome P450"/>
    <property type="match status" value="1"/>
</dbReference>
<dbReference type="InterPro" id="IPR001128">
    <property type="entry name" value="Cyt_P450"/>
</dbReference>
<evidence type="ECO:0000256" key="3">
    <source>
        <dbReference type="ARBA" id="ARBA00010617"/>
    </source>
</evidence>
<dbReference type="PANTHER" id="PTHR46300">
    <property type="entry name" value="P450, PUTATIVE (EUROFUNG)-RELATED-RELATED"/>
    <property type="match status" value="1"/>
</dbReference>
<dbReference type="CDD" id="cd11065">
    <property type="entry name" value="CYP64-like"/>
    <property type="match status" value="1"/>
</dbReference>
<accession>A0A0C9TX08</accession>
<dbReference type="PANTHER" id="PTHR46300:SF7">
    <property type="entry name" value="P450, PUTATIVE (EUROFUNG)-RELATED"/>
    <property type="match status" value="1"/>
</dbReference>
<keyword evidence="7 9" id="KW-0408">Iron</keyword>
<dbReference type="Pfam" id="PF00067">
    <property type="entry name" value="p450"/>
    <property type="match status" value="1"/>
</dbReference>
<keyword evidence="8 10" id="KW-0503">Monooxygenase</keyword>
<evidence type="ECO:0000256" key="10">
    <source>
        <dbReference type="RuleBase" id="RU000461"/>
    </source>
</evidence>
<comment type="similarity">
    <text evidence="3 10">Belongs to the cytochrome P450 family.</text>
</comment>
<organism evidence="11 12">
    <name type="scientific">Sphaerobolus stellatus (strain SS14)</name>
    <dbReference type="NCBI Taxonomy" id="990650"/>
    <lineage>
        <taxon>Eukaryota</taxon>
        <taxon>Fungi</taxon>
        <taxon>Dikarya</taxon>
        <taxon>Basidiomycota</taxon>
        <taxon>Agaricomycotina</taxon>
        <taxon>Agaricomycetes</taxon>
        <taxon>Phallomycetidae</taxon>
        <taxon>Geastrales</taxon>
        <taxon>Sphaerobolaceae</taxon>
        <taxon>Sphaerobolus</taxon>
    </lineage>
</organism>
<dbReference type="InterPro" id="IPR050364">
    <property type="entry name" value="Cytochrome_P450_fung"/>
</dbReference>
<evidence type="ECO:0000256" key="2">
    <source>
        <dbReference type="ARBA" id="ARBA00005179"/>
    </source>
</evidence>
<evidence type="ECO:0000256" key="6">
    <source>
        <dbReference type="ARBA" id="ARBA00023002"/>
    </source>
</evidence>
<dbReference type="PRINTS" id="PR00463">
    <property type="entry name" value="EP450I"/>
</dbReference>
<evidence type="ECO:0000313" key="11">
    <source>
        <dbReference type="EMBL" id="KIJ26349.1"/>
    </source>
</evidence>
<reference evidence="11 12" key="1">
    <citation type="submission" date="2014-06" db="EMBL/GenBank/DDBJ databases">
        <title>Evolutionary Origins and Diversification of the Mycorrhizal Mutualists.</title>
        <authorList>
            <consortium name="DOE Joint Genome Institute"/>
            <consortium name="Mycorrhizal Genomics Consortium"/>
            <person name="Kohler A."/>
            <person name="Kuo A."/>
            <person name="Nagy L.G."/>
            <person name="Floudas D."/>
            <person name="Copeland A."/>
            <person name="Barry K.W."/>
            <person name="Cichocki N."/>
            <person name="Veneault-Fourrey C."/>
            <person name="LaButti K."/>
            <person name="Lindquist E.A."/>
            <person name="Lipzen A."/>
            <person name="Lundell T."/>
            <person name="Morin E."/>
            <person name="Murat C."/>
            <person name="Riley R."/>
            <person name="Ohm R."/>
            <person name="Sun H."/>
            <person name="Tunlid A."/>
            <person name="Henrissat B."/>
            <person name="Grigoriev I.V."/>
            <person name="Hibbett D.S."/>
            <person name="Martin F."/>
        </authorList>
    </citation>
    <scope>NUCLEOTIDE SEQUENCE [LARGE SCALE GENOMIC DNA]</scope>
    <source>
        <strain evidence="11 12">SS14</strain>
    </source>
</reference>
<evidence type="ECO:0000256" key="1">
    <source>
        <dbReference type="ARBA" id="ARBA00001971"/>
    </source>
</evidence>
<feature type="binding site" description="axial binding residue" evidence="9">
    <location>
        <position position="327"/>
    </location>
    <ligand>
        <name>heme</name>
        <dbReference type="ChEBI" id="CHEBI:30413"/>
    </ligand>
    <ligandPart>
        <name>Fe</name>
        <dbReference type="ChEBI" id="CHEBI:18248"/>
    </ligandPart>
</feature>
<dbReference type="Proteomes" id="UP000054279">
    <property type="component" value="Unassembled WGS sequence"/>
</dbReference>
<dbReference type="GO" id="GO:0004497">
    <property type="term" value="F:monooxygenase activity"/>
    <property type="evidence" value="ECO:0007669"/>
    <property type="project" value="UniProtKB-KW"/>
</dbReference>
<proteinExistence type="inferred from homology"/>
<keyword evidence="4 9" id="KW-0349">Heme</keyword>
<name>A0A0C9TX08_SPHS4</name>
<evidence type="ECO:0008006" key="13">
    <source>
        <dbReference type="Google" id="ProtNLM"/>
    </source>
</evidence>
<dbReference type="PROSITE" id="PS00086">
    <property type="entry name" value="CYTOCHROME_P450"/>
    <property type="match status" value="1"/>
</dbReference>
<evidence type="ECO:0000256" key="8">
    <source>
        <dbReference type="ARBA" id="ARBA00023033"/>
    </source>
</evidence>
<evidence type="ECO:0000313" key="12">
    <source>
        <dbReference type="Proteomes" id="UP000054279"/>
    </source>
</evidence>